<organism evidence="1 2">
    <name type="scientific">Pristionchus mayeri</name>
    <dbReference type="NCBI Taxonomy" id="1317129"/>
    <lineage>
        <taxon>Eukaryota</taxon>
        <taxon>Metazoa</taxon>
        <taxon>Ecdysozoa</taxon>
        <taxon>Nematoda</taxon>
        <taxon>Chromadorea</taxon>
        <taxon>Rhabditida</taxon>
        <taxon>Rhabditina</taxon>
        <taxon>Diplogasteromorpha</taxon>
        <taxon>Diplogasteroidea</taxon>
        <taxon>Neodiplogasteridae</taxon>
        <taxon>Pristionchus</taxon>
    </lineage>
</organism>
<sequence length="223" mass="24848">MLLLLTTSAFGARHITHFNFTSISGDCAMLRTNSDDKTIGVLSTSILNTDDKNIWTYSFRGDGFSTNASRSPSVNSSTVYDSLFHDDAFVRVFITEADTLEARFTVSRSKLRKINLIVKEADKPFTVGATNLSYFWGADKLPVSSIDCAEFLSSNDIRKFTHCNLTKSDRCAALISDFPHIAPFRFRSALGKRITHFAWLCPAGTECCAWECCVRIPGADIWD</sequence>
<dbReference type="PANTHER" id="PTHR47520:SF13">
    <property type="entry name" value="PROTEIN CBG10012"/>
    <property type="match status" value="1"/>
</dbReference>
<evidence type="ECO:0000313" key="1">
    <source>
        <dbReference type="EMBL" id="GMR57400.1"/>
    </source>
</evidence>
<dbReference type="AlphaFoldDB" id="A0AAN5D846"/>
<proteinExistence type="predicted"/>
<dbReference type="Proteomes" id="UP001328107">
    <property type="component" value="Unassembled WGS sequence"/>
</dbReference>
<accession>A0AAN5D846</accession>
<gene>
    <name evidence="1" type="ORF">PMAYCL1PPCAC_27595</name>
</gene>
<protein>
    <submittedName>
        <fullName evidence="1">Uncharacterized protein</fullName>
    </submittedName>
</protein>
<dbReference type="PANTHER" id="PTHR47520">
    <property type="entry name" value="CX DOMAIN-CONTAINING PROTEIN-RELATED"/>
    <property type="match status" value="1"/>
</dbReference>
<evidence type="ECO:0000313" key="2">
    <source>
        <dbReference type="Proteomes" id="UP001328107"/>
    </source>
</evidence>
<name>A0AAN5D846_9BILA</name>
<reference evidence="2" key="1">
    <citation type="submission" date="2022-10" db="EMBL/GenBank/DDBJ databases">
        <title>Genome assembly of Pristionchus species.</title>
        <authorList>
            <person name="Yoshida K."/>
            <person name="Sommer R.J."/>
        </authorList>
    </citation>
    <scope>NUCLEOTIDE SEQUENCE [LARGE SCALE GENOMIC DNA]</scope>
    <source>
        <strain evidence="2">RS5460</strain>
    </source>
</reference>
<dbReference type="EMBL" id="BTRK01000006">
    <property type="protein sequence ID" value="GMR57400.1"/>
    <property type="molecule type" value="Genomic_DNA"/>
</dbReference>
<comment type="caution">
    <text evidence="1">The sequence shown here is derived from an EMBL/GenBank/DDBJ whole genome shotgun (WGS) entry which is preliminary data.</text>
</comment>
<keyword evidence="2" id="KW-1185">Reference proteome</keyword>